<evidence type="ECO:0000256" key="9">
    <source>
        <dbReference type="ARBA" id="ARBA00023098"/>
    </source>
</evidence>
<evidence type="ECO:0000256" key="6">
    <source>
        <dbReference type="ARBA" id="ARBA00022963"/>
    </source>
</evidence>
<dbReference type="EMBL" id="JAVDQZ010000011">
    <property type="protein sequence ID" value="MDR6429737.1"/>
    <property type="molecule type" value="Genomic_DNA"/>
</dbReference>
<protein>
    <recommendedName>
        <fullName evidence="4">enoyl-CoA hydratase</fullName>
        <ecNumber evidence="4">4.2.1.17</ecNumber>
    </recommendedName>
</protein>
<evidence type="ECO:0000313" key="17">
    <source>
        <dbReference type="Proteomes" id="UP001184828"/>
    </source>
</evidence>
<dbReference type="Proteomes" id="UP001184828">
    <property type="component" value="Unassembled WGS sequence"/>
</dbReference>
<dbReference type="GO" id="GO:0016509">
    <property type="term" value="F:long-chain (3S)-3-hydroxyacyl-CoA dehydrogenase (NAD+) activity"/>
    <property type="evidence" value="ECO:0007669"/>
    <property type="project" value="TreeGrafter"/>
</dbReference>
<comment type="pathway">
    <text evidence="1">Lipid metabolism; fatty acid beta-oxidation.</text>
</comment>
<dbReference type="Pfam" id="PF00725">
    <property type="entry name" value="3HCDH"/>
    <property type="match status" value="1"/>
</dbReference>
<dbReference type="GO" id="GO:0070403">
    <property type="term" value="F:NAD+ binding"/>
    <property type="evidence" value="ECO:0007669"/>
    <property type="project" value="InterPro"/>
</dbReference>
<keyword evidence="16" id="KW-0413">Isomerase</keyword>
<feature type="domain" description="3-hydroxyacyl-CoA dehydrogenase C-terminal" evidence="14">
    <location>
        <begin position="505"/>
        <end position="602"/>
    </location>
</feature>
<accession>A0AAE4C112</accession>
<keyword evidence="5" id="KW-0276">Fatty acid metabolism</keyword>
<dbReference type="Gene3D" id="1.10.1040.50">
    <property type="match status" value="1"/>
</dbReference>
<dbReference type="PANTHER" id="PTHR43612:SF3">
    <property type="entry name" value="TRIFUNCTIONAL ENZYME SUBUNIT ALPHA, MITOCHONDRIAL"/>
    <property type="match status" value="1"/>
</dbReference>
<dbReference type="InterPro" id="IPR018376">
    <property type="entry name" value="Enoyl-CoA_hyd/isom_CS"/>
</dbReference>
<dbReference type="GO" id="GO:0006635">
    <property type="term" value="P:fatty acid beta-oxidation"/>
    <property type="evidence" value="ECO:0007669"/>
    <property type="project" value="UniProtKB-ARBA"/>
</dbReference>
<keyword evidence="9" id="KW-0443">Lipid metabolism</keyword>
<keyword evidence="8" id="KW-0520">NAD</keyword>
<dbReference type="InterPro" id="IPR036291">
    <property type="entry name" value="NAD(P)-bd_dom_sf"/>
</dbReference>
<comment type="similarity">
    <text evidence="13">Belongs to the enoyl-CoA hydratase/isomerase family.</text>
</comment>
<evidence type="ECO:0000259" key="14">
    <source>
        <dbReference type="Pfam" id="PF00725"/>
    </source>
</evidence>
<dbReference type="EC" id="4.2.1.17" evidence="4"/>
<dbReference type="Gene3D" id="3.90.226.10">
    <property type="entry name" value="2-enoyl-CoA Hydratase, Chain A, domain 1"/>
    <property type="match status" value="1"/>
</dbReference>
<evidence type="ECO:0000256" key="5">
    <source>
        <dbReference type="ARBA" id="ARBA00022832"/>
    </source>
</evidence>
<evidence type="ECO:0000256" key="8">
    <source>
        <dbReference type="ARBA" id="ARBA00023027"/>
    </source>
</evidence>
<feature type="domain" description="3-hydroxyacyl-CoA dehydrogenase NAD binding" evidence="15">
    <location>
        <begin position="325"/>
        <end position="502"/>
    </location>
</feature>
<gene>
    <name evidence="16" type="ORF">J2738_005911</name>
</gene>
<name>A0AAE4C112_VARPD</name>
<dbReference type="CDD" id="cd06558">
    <property type="entry name" value="crotonase-like"/>
    <property type="match status" value="1"/>
</dbReference>
<dbReference type="Pfam" id="PF02737">
    <property type="entry name" value="3HCDH_N"/>
    <property type="match status" value="1"/>
</dbReference>
<sequence>MSSASERPLQEHYVIDYSVGSDGIAQIVWNNPNGPVNVKNAEARAAFVRAVDAALSDAAVVGIVISSAKKDFLAGGDIDEIYAVRTPAEAIANVRDVGASLRRMERGGKPVVAALNGSALGGGLELALACHYRVAADEPRLRVGLPESTLGLIPGAGGTQRLPRLIGIGAASKLMLDGKAINAKEAKALGIIDAIVPADELIENARAWILAHPQAVQPWDAKGFRYRDFDPQSREGRWFFFYGWPKLRGRSPAGDLAPGALLHVLAQGLERGIDAGLEIEARYFGLVATSPSAKNRIRSTFMAANAARKLERRPAGVATFVPRRVGVIGAGLMGGGVALVCARAGLATVLIDTTDEAAQRGKARIAKTFDGAVERKLMTPEARDAALARLEAGSDMAALAGCDLVVEAVVESTDVKTQVFRRIHEAAGPQVLIASNTSSLSINALAEGVDQPANFIGLHFFAPVDRMQLVEVILGSDTSPTTHAHALDFVKLLGKTAVVVNDGPGFYTSRVVSAYTREALIMLGEGISPALVDNAAFIAGMPIGPLAMGDLTSYDLLTDILSSVARAGRGTACESDKALAAAKRLVEAGRVGRKGQGGVYDYPESGKVLWSGLTELFPPLPQQPDVAEVVQRLMHVQSLETIHAIDEGIADNAMEIDLASVLGWSYPAWRGGVLAHVDDTGLVEFVRQCDVLAERHGRRFRSPESLRRRAEAGETFHVH</sequence>
<evidence type="ECO:0000256" key="10">
    <source>
        <dbReference type="ARBA" id="ARBA00023239"/>
    </source>
</evidence>
<comment type="caution">
    <text evidence="16">The sequence shown here is derived from an EMBL/GenBank/DDBJ whole genome shotgun (WGS) entry which is preliminary data.</text>
</comment>
<dbReference type="Pfam" id="PF00378">
    <property type="entry name" value="ECH_1"/>
    <property type="match status" value="1"/>
</dbReference>
<evidence type="ECO:0000256" key="12">
    <source>
        <dbReference type="ARBA" id="ARBA00049556"/>
    </source>
</evidence>
<dbReference type="GO" id="GO:0004300">
    <property type="term" value="F:enoyl-CoA hydratase activity"/>
    <property type="evidence" value="ECO:0007669"/>
    <property type="project" value="UniProtKB-EC"/>
</dbReference>
<dbReference type="FunFam" id="3.40.50.720:FF:000009">
    <property type="entry name" value="Fatty oxidation complex, alpha subunit"/>
    <property type="match status" value="1"/>
</dbReference>
<dbReference type="InterPro" id="IPR050136">
    <property type="entry name" value="FA_oxidation_alpha_subunit"/>
</dbReference>
<dbReference type="SUPFAM" id="SSF52096">
    <property type="entry name" value="ClpP/crotonase"/>
    <property type="match status" value="1"/>
</dbReference>
<dbReference type="GO" id="GO:0016853">
    <property type="term" value="F:isomerase activity"/>
    <property type="evidence" value="ECO:0007669"/>
    <property type="project" value="UniProtKB-KW"/>
</dbReference>
<keyword evidence="7 16" id="KW-0560">Oxidoreductase</keyword>
<dbReference type="SUPFAM" id="SSF51735">
    <property type="entry name" value="NAD(P)-binding Rossmann-fold domains"/>
    <property type="match status" value="1"/>
</dbReference>
<organism evidence="16 17">
    <name type="scientific">Variovorax paradoxus</name>
    <dbReference type="NCBI Taxonomy" id="34073"/>
    <lineage>
        <taxon>Bacteria</taxon>
        <taxon>Pseudomonadati</taxon>
        <taxon>Pseudomonadota</taxon>
        <taxon>Betaproteobacteria</taxon>
        <taxon>Burkholderiales</taxon>
        <taxon>Comamonadaceae</taxon>
        <taxon>Variovorax</taxon>
    </lineage>
</organism>
<evidence type="ECO:0000256" key="13">
    <source>
        <dbReference type="RuleBase" id="RU003707"/>
    </source>
</evidence>
<keyword evidence="6" id="KW-0442">Lipid degradation</keyword>
<evidence type="ECO:0000256" key="2">
    <source>
        <dbReference type="ARBA" id="ARBA00007005"/>
    </source>
</evidence>
<evidence type="ECO:0000256" key="7">
    <source>
        <dbReference type="ARBA" id="ARBA00023002"/>
    </source>
</evidence>
<dbReference type="InterPro" id="IPR001753">
    <property type="entry name" value="Enoyl-CoA_hydra/iso"/>
</dbReference>
<evidence type="ECO:0000313" key="16">
    <source>
        <dbReference type="EMBL" id="MDR6429737.1"/>
    </source>
</evidence>
<keyword evidence="10 16" id="KW-0456">Lyase</keyword>
<evidence type="ECO:0000256" key="3">
    <source>
        <dbReference type="ARBA" id="ARBA00008750"/>
    </source>
</evidence>
<evidence type="ECO:0000256" key="1">
    <source>
        <dbReference type="ARBA" id="ARBA00005005"/>
    </source>
</evidence>
<comment type="catalytic activity">
    <reaction evidence="12">
        <text>a (3S)-3-hydroxyacyl-CoA + NAD(+) = a 3-oxoacyl-CoA + NADH + H(+)</text>
        <dbReference type="Rhea" id="RHEA:22432"/>
        <dbReference type="ChEBI" id="CHEBI:15378"/>
        <dbReference type="ChEBI" id="CHEBI:57318"/>
        <dbReference type="ChEBI" id="CHEBI:57540"/>
        <dbReference type="ChEBI" id="CHEBI:57945"/>
        <dbReference type="ChEBI" id="CHEBI:90726"/>
        <dbReference type="EC" id="1.1.1.35"/>
    </reaction>
</comment>
<evidence type="ECO:0000259" key="15">
    <source>
        <dbReference type="Pfam" id="PF02737"/>
    </source>
</evidence>
<dbReference type="InterPro" id="IPR006108">
    <property type="entry name" value="3HC_DH_C"/>
</dbReference>
<dbReference type="Gene3D" id="3.40.50.720">
    <property type="entry name" value="NAD(P)-binding Rossmann-like Domain"/>
    <property type="match status" value="1"/>
</dbReference>
<keyword evidence="11" id="KW-0511">Multifunctional enzyme</keyword>
<comment type="similarity">
    <text evidence="3">In the N-terminal section; belongs to the enoyl-CoA hydratase/isomerase family.</text>
</comment>
<dbReference type="InterPro" id="IPR029045">
    <property type="entry name" value="ClpP/crotonase-like_dom_sf"/>
</dbReference>
<reference evidence="16" key="1">
    <citation type="submission" date="2023-07" db="EMBL/GenBank/DDBJ databases">
        <title>Sorghum-associated microbial communities from plants grown in Nebraska, USA.</title>
        <authorList>
            <person name="Schachtman D."/>
        </authorList>
    </citation>
    <scope>NUCLEOTIDE SEQUENCE</scope>
    <source>
        <strain evidence="16">DS2114</strain>
    </source>
</reference>
<evidence type="ECO:0000256" key="11">
    <source>
        <dbReference type="ARBA" id="ARBA00023268"/>
    </source>
</evidence>
<dbReference type="PROSITE" id="PS00166">
    <property type="entry name" value="ENOYL_COA_HYDRATASE"/>
    <property type="match status" value="1"/>
</dbReference>
<dbReference type="InterPro" id="IPR008927">
    <property type="entry name" value="6-PGluconate_DH-like_C_sf"/>
</dbReference>
<comment type="similarity">
    <text evidence="2">In the central section; belongs to the 3-hydroxyacyl-CoA dehydrogenase family.</text>
</comment>
<dbReference type="RefSeq" id="WP_209536946.1">
    <property type="nucleotide sequence ID" value="NZ_JAUSRU010000014.1"/>
</dbReference>
<proteinExistence type="inferred from homology"/>
<dbReference type="PANTHER" id="PTHR43612">
    <property type="entry name" value="TRIFUNCTIONAL ENZYME SUBUNIT ALPHA"/>
    <property type="match status" value="1"/>
</dbReference>
<evidence type="ECO:0000256" key="4">
    <source>
        <dbReference type="ARBA" id="ARBA00012076"/>
    </source>
</evidence>
<dbReference type="InterPro" id="IPR006176">
    <property type="entry name" value="3-OHacyl-CoA_DH_NAD-bd"/>
</dbReference>
<dbReference type="AlphaFoldDB" id="A0AAE4C112"/>
<dbReference type="SUPFAM" id="SSF48179">
    <property type="entry name" value="6-phosphogluconate dehydrogenase C-terminal domain-like"/>
    <property type="match status" value="2"/>
</dbReference>